<gene>
    <name evidence="2" type="ORF">VTL71DRAFT_1460</name>
</gene>
<evidence type="ECO:0000313" key="2">
    <source>
        <dbReference type="EMBL" id="KAL2067036.1"/>
    </source>
</evidence>
<evidence type="ECO:0000313" key="3">
    <source>
        <dbReference type="Proteomes" id="UP001595075"/>
    </source>
</evidence>
<name>A0ABR4CCN6_9HELO</name>
<feature type="chain" id="PRO_5047365065" evidence="1">
    <location>
        <begin position="18"/>
        <end position="299"/>
    </location>
</feature>
<evidence type="ECO:0000256" key="1">
    <source>
        <dbReference type="SAM" id="SignalP"/>
    </source>
</evidence>
<organism evidence="2 3">
    <name type="scientific">Oculimacula yallundae</name>
    <dbReference type="NCBI Taxonomy" id="86028"/>
    <lineage>
        <taxon>Eukaryota</taxon>
        <taxon>Fungi</taxon>
        <taxon>Dikarya</taxon>
        <taxon>Ascomycota</taxon>
        <taxon>Pezizomycotina</taxon>
        <taxon>Leotiomycetes</taxon>
        <taxon>Helotiales</taxon>
        <taxon>Ploettnerulaceae</taxon>
        <taxon>Oculimacula</taxon>
    </lineage>
</organism>
<protein>
    <submittedName>
        <fullName evidence="2">Uncharacterized protein</fullName>
    </submittedName>
</protein>
<proteinExistence type="predicted"/>
<feature type="signal peptide" evidence="1">
    <location>
        <begin position="1"/>
        <end position="17"/>
    </location>
</feature>
<reference evidence="2 3" key="1">
    <citation type="journal article" date="2024" name="Commun. Biol.">
        <title>Comparative genomic analysis of thermophilic fungi reveals convergent evolutionary adaptations and gene losses.</title>
        <authorList>
            <person name="Steindorff A.S."/>
            <person name="Aguilar-Pontes M.V."/>
            <person name="Robinson A.J."/>
            <person name="Andreopoulos B."/>
            <person name="LaButti K."/>
            <person name="Kuo A."/>
            <person name="Mondo S."/>
            <person name="Riley R."/>
            <person name="Otillar R."/>
            <person name="Haridas S."/>
            <person name="Lipzen A."/>
            <person name="Grimwood J."/>
            <person name="Schmutz J."/>
            <person name="Clum A."/>
            <person name="Reid I.D."/>
            <person name="Moisan M.C."/>
            <person name="Butler G."/>
            <person name="Nguyen T.T.M."/>
            <person name="Dewar K."/>
            <person name="Conant G."/>
            <person name="Drula E."/>
            <person name="Henrissat B."/>
            <person name="Hansel C."/>
            <person name="Singer S."/>
            <person name="Hutchinson M.I."/>
            <person name="de Vries R.P."/>
            <person name="Natvig D.O."/>
            <person name="Powell A.J."/>
            <person name="Tsang A."/>
            <person name="Grigoriev I.V."/>
        </authorList>
    </citation>
    <scope>NUCLEOTIDE SEQUENCE [LARGE SCALE GENOMIC DNA]</scope>
    <source>
        <strain evidence="2 3">CBS 494.80</strain>
    </source>
</reference>
<sequence length="299" mass="28160">MLSSIVTLALLSSTAFAQEKRQVTDGAQFTSAANAVISQYIPSTVLPGLEAAISSAAAAASVTGDAKSLLYSAILAESAPSWLGAAIPSEYSSQFAALEGTIESLRPSATGSSNGGLIVPVIIPVTTTDSNGATITTSATSLSTPTGVQAAASTYSALTTQVVDGATSVFSTVFTGVASVASEISSGGSSVASEISSGGSSVASHISTGVTGVAGTISSGGSSVASQISTGVTGVAGTISSGGSSVVSAASTGVTGIIGGASSILVGGTSSSTAGGSVPTGVSGAAAGVIGMLGMMIVL</sequence>
<keyword evidence="3" id="KW-1185">Reference proteome</keyword>
<accession>A0ABR4CCN6</accession>
<dbReference type="Proteomes" id="UP001595075">
    <property type="component" value="Unassembled WGS sequence"/>
</dbReference>
<keyword evidence="1" id="KW-0732">Signal</keyword>
<dbReference type="EMBL" id="JAZHXI010000010">
    <property type="protein sequence ID" value="KAL2067036.1"/>
    <property type="molecule type" value="Genomic_DNA"/>
</dbReference>
<comment type="caution">
    <text evidence="2">The sequence shown here is derived from an EMBL/GenBank/DDBJ whole genome shotgun (WGS) entry which is preliminary data.</text>
</comment>